<dbReference type="SUPFAM" id="SSF100950">
    <property type="entry name" value="NagB/RpiA/CoA transferase-like"/>
    <property type="match status" value="1"/>
</dbReference>
<dbReference type="InterPro" id="IPR039104">
    <property type="entry name" value="6PGL"/>
</dbReference>
<name>A0A0T6ASJ9_9SCAR</name>
<dbReference type="InterPro" id="IPR006148">
    <property type="entry name" value="Glc/Gal-6P_isomerase"/>
</dbReference>
<comment type="similarity">
    <text evidence="1 2">Belongs to the glucosamine/galactosamine-6-phosphate isomerase family. 6-phosphogluconolactonase subfamily.</text>
</comment>
<dbReference type="AlphaFoldDB" id="A0A0T6ASJ9"/>
<dbReference type="OrthoDB" id="432544at2759"/>
<comment type="pathway">
    <text evidence="2">Carbohydrate degradation; pentose phosphate pathway; D-ribulose 5-phosphate from D-glucose 6-phosphate (oxidative stage): step 2/3.</text>
</comment>
<dbReference type="PANTHER" id="PTHR11054:SF0">
    <property type="entry name" value="6-PHOSPHOGLUCONOLACTONASE"/>
    <property type="match status" value="1"/>
</dbReference>
<dbReference type="CDD" id="cd01400">
    <property type="entry name" value="6PGL"/>
    <property type="match status" value="1"/>
</dbReference>
<comment type="caution">
    <text evidence="4">The sequence shown here is derived from an EMBL/GenBank/DDBJ whole genome shotgun (WGS) entry which is preliminary data.</text>
</comment>
<dbReference type="GO" id="GO:0017057">
    <property type="term" value="F:6-phosphogluconolactonase activity"/>
    <property type="evidence" value="ECO:0007669"/>
    <property type="project" value="UniProtKB-UniRule"/>
</dbReference>
<sequence>MTVIMANGVNEVESNLKSILERVSKEAIQANDVFKIGISGGSALTYFTNSVLSMQEDLSKWKIFFCDERVVPEDSKDSTYGTVKRGKLMRDKLDEKQFIKIKSGINAPEAAAEYIQQMEQYFQRGSLPDFDLLLLGMGPDGHVCSLFPGHKLLDEKDVWVAPIEDSPKPPPCRITLTFPVINNARNCVFVATGEEKA</sequence>
<dbReference type="Gene3D" id="3.40.50.1360">
    <property type="match status" value="1"/>
</dbReference>
<dbReference type="NCBIfam" id="TIGR01198">
    <property type="entry name" value="pgl"/>
    <property type="match status" value="1"/>
</dbReference>
<evidence type="ECO:0000313" key="5">
    <source>
        <dbReference type="Proteomes" id="UP000051574"/>
    </source>
</evidence>
<dbReference type="InterPro" id="IPR005900">
    <property type="entry name" value="6-phosphogluconolactonase_DevB"/>
</dbReference>
<proteinExistence type="inferred from homology"/>
<dbReference type="GO" id="GO:0005975">
    <property type="term" value="P:carbohydrate metabolic process"/>
    <property type="evidence" value="ECO:0007669"/>
    <property type="project" value="UniProtKB-UniRule"/>
</dbReference>
<gene>
    <name evidence="4" type="ORF">AMK59_8095</name>
</gene>
<dbReference type="Pfam" id="PF01182">
    <property type="entry name" value="Glucosamine_iso"/>
    <property type="match status" value="1"/>
</dbReference>
<evidence type="ECO:0000259" key="3">
    <source>
        <dbReference type="Pfam" id="PF01182"/>
    </source>
</evidence>
<dbReference type="Proteomes" id="UP000051574">
    <property type="component" value="Unassembled WGS sequence"/>
</dbReference>
<dbReference type="EMBL" id="LJIG01022902">
    <property type="protein sequence ID" value="KRT78144.1"/>
    <property type="molecule type" value="Genomic_DNA"/>
</dbReference>
<comment type="function">
    <text evidence="2">Hydrolysis of 6-phosphogluconolactone to 6-phosphogluconate.</text>
</comment>
<keyword evidence="5" id="KW-1185">Reference proteome</keyword>
<reference evidence="4 5" key="1">
    <citation type="submission" date="2015-09" db="EMBL/GenBank/DDBJ databases">
        <title>Draft genome of the scarab beetle Oryctes borbonicus.</title>
        <authorList>
            <person name="Meyer J.M."/>
            <person name="Markov G.V."/>
            <person name="Baskaran P."/>
            <person name="Herrmann M."/>
            <person name="Sommer R.J."/>
            <person name="Roedelsperger C."/>
        </authorList>
    </citation>
    <scope>NUCLEOTIDE SEQUENCE [LARGE SCALE GENOMIC DNA]</scope>
    <source>
        <strain evidence="4">OB123</strain>
        <tissue evidence="4">Whole animal</tissue>
    </source>
</reference>
<keyword evidence="2" id="KW-0378">Hydrolase</keyword>
<evidence type="ECO:0000313" key="4">
    <source>
        <dbReference type="EMBL" id="KRT78144.1"/>
    </source>
</evidence>
<dbReference type="PANTHER" id="PTHR11054">
    <property type="entry name" value="6-PHOSPHOGLUCONOLACTONASE"/>
    <property type="match status" value="1"/>
</dbReference>
<feature type="non-terminal residue" evidence="4">
    <location>
        <position position="197"/>
    </location>
</feature>
<dbReference type="InterPro" id="IPR037171">
    <property type="entry name" value="NagB/RpiA_transferase-like"/>
</dbReference>
<dbReference type="GO" id="GO:0006098">
    <property type="term" value="P:pentose-phosphate shunt"/>
    <property type="evidence" value="ECO:0007669"/>
    <property type="project" value="UniProtKB-UniPathway"/>
</dbReference>
<dbReference type="EC" id="3.1.1.31" evidence="2"/>
<dbReference type="UniPathway" id="UPA00115">
    <property type="reaction ID" value="UER00409"/>
</dbReference>
<comment type="catalytic activity">
    <reaction evidence="2">
        <text>6-phospho-D-glucono-1,5-lactone + H2O = 6-phospho-D-gluconate + H(+)</text>
        <dbReference type="Rhea" id="RHEA:12556"/>
        <dbReference type="ChEBI" id="CHEBI:15377"/>
        <dbReference type="ChEBI" id="CHEBI:15378"/>
        <dbReference type="ChEBI" id="CHEBI:57955"/>
        <dbReference type="ChEBI" id="CHEBI:58759"/>
        <dbReference type="EC" id="3.1.1.31"/>
    </reaction>
</comment>
<protein>
    <recommendedName>
        <fullName evidence="2">6-phosphogluconolactonase</fullName>
        <shortName evidence="2">6PGL</shortName>
        <ecNumber evidence="2">3.1.1.31</ecNumber>
    </recommendedName>
</protein>
<accession>A0A0T6ASJ9</accession>
<evidence type="ECO:0000256" key="2">
    <source>
        <dbReference type="RuleBase" id="RU365095"/>
    </source>
</evidence>
<feature type="domain" description="Glucosamine/galactosamine-6-phosphate isomerase" evidence="3">
    <location>
        <begin position="12"/>
        <end position="197"/>
    </location>
</feature>
<evidence type="ECO:0000256" key="1">
    <source>
        <dbReference type="ARBA" id="ARBA00010662"/>
    </source>
</evidence>
<organism evidence="4 5">
    <name type="scientific">Oryctes borbonicus</name>
    <dbReference type="NCBI Taxonomy" id="1629725"/>
    <lineage>
        <taxon>Eukaryota</taxon>
        <taxon>Metazoa</taxon>
        <taxon>Ecdysozoa</taxon>
        <taxon>Arthropoda</taxon>
        <taxon>Hexapoda</taxon>
        <taxon>Insecta</taxon>
        <taxon>Pterygota</taxon>
        <taxon>Neoptera</taxon>
        <taxon>Endopterygota</taxon>
        <taxon>Coleoptera</taxon>
        <taxon>Polyphaga</taxon>
        <taxon>Scarabaeiformia</taxon>
        <taxon>Scarabaeidae</taxon>
        <taxon>Dynastinae</taxon>
        <taxon>Oryctes</taxon>
    </lineage>
</organism>